<dbReference type="Proteomes" id="UP000281813">
    <property type="component" value="Unassembled WGS sequence"/>
</dbReference>
<evidence type="ECO:0000256" key="2">
    <source>
        <dbReference type="ARBA" id="ARBA00022475"/>
    </source>
</evidence>
<dbReference type="GO" id="GO:0005886">
    <property type="term" value="C:plasma membrane"/>
    <property type="evidence" value="ECO:0007669"/>
    <property type="project" value="UniProtKB-SubCell"/>
</dbReference>
<keyword evidence="2" id="KW-1003">Cell membrane</keyword>
<dbReference type="Pfam" id="PF23750">
    <property type="entry name" value="RsgI_M"/>
    <property type="match status" value="1"/>
</dbReference>
<accession>A0A494Z8A7</accession>
<keyword evidence="4 6" id="KW-1133">Transmembrane helix</keyword>
<evidence type="ECO:0000256" key="4">
    <source>
        <dbReference type="ARBA" id="ARBA00022989"/>
    </source>
</evidence>
<dbReference type="AlphaFoldDB" id="A0A494Z8A7"/>
<dbReference type="EMBL" id="RBZO01000001">
    <property type="protein sequence ID" value="RKQ18767.1"/>
    <property type="molecule type" value="Genomic_DNA"/>
</dbReference>
<evidence type="ECO:0000313" key="8">
    <source>
        <dbReference type="EMBL" id="RKQ18767.1"/>
    </source>
</evidence>
<dbReference type="Pfam" id="PF12791">
    <property type="entry name" value="RsgI_N"/>
    <property type="match status" value="1"/>
</dbReference>
<dbReference type="InterPro" id="IPR024449">
    <property type="entry name" value="Anti-sigma_RsgI_N"/>
</dbReference>
<comment type="subcellular location">
    <subcellularLocation>
        <location evidence="1">Cell membrane</location>
        <topology evidence="1">Single-pass membrane protein</topology>
    </subcellularLocation>
</comment>
<evidence type="ECO:0000256" key="3">
    <source>
        <dbReference type="ARBA" id="ARBA00022692"/>
    </source>
</evidence>
<keyword evidence="3 6" id="KW-0812">Transmembrane</keyword>
<protein>
    <recommendedName>
        <fullName evidence="7">RsgI N-terminal anti-sigma domain-containing protein</fullName>
    </recommendedName>
</protein>
<evidence type="ECO:0000259" key="7">
    <source>
        <dbReference type="PROSITE" id="PS51849"/>
    </source>
</evidence>
<feature type="domain" description="RsgI N-terminal anti-sigma" evidence="7">
    <location>
        <begin position="2"/>
        <end position="50"/>
    </location>
</feature>
<gene>
    <name evidence="8" type="ORF">D8M05_01270</name>
</gene>
<name>A0A494Z8A7_9BACI</name>
<keyword evidence="5 6" id="KW-0472">Membrane</keyword>
<sequence length="269" mass="31174">MKKGIMMEQHEDYAIFISKDGAIEKGRQKSDNAEIGMEVLYEPITNKQSIQGLSGEQKKALFPKVLTFTFILLLLAVPFYVTPFSNEVFAYVTVDINPSITLEINEDYHVKEIHANNSDALQIIKQIDDYKNKDIEEFIEQIMDRCEEAGLINEEKNILVGISFTTDEFPDNLSEIEDIEQHLLQNADWNIAAFHVPEEIKKRADEEKVSMNEMLAEDIHETALNELEIDTLLDEQEKEMIDSFYDEKEVEIMTLEKERDEKQTDDARE</sequence>
<evidence type="ECO:0000313" key="9">
    <source>
        <dbReference type="Proteomes" id="UP000281813"/>
    </source>
</evidence>
<proteinExistence type="predicted"/>
<evidence type="ECO:0000256" key="1">
    <source>
        <dbReference type="ARBA" id="ARBA00004162"/>
    </source>
</evidence>
<evidence type="ECO:0000256" key="6">
    <source>
        <dbReference type="SAM" id="Phobius"/>
    </source>
</evidence>
<dbReference type="PROSITE" id="PS51849">
    <property type="entry name" value="RSGI_N"/>
    <property type="match status" value="1"/>
</dbReference>
<dbReference type="RefSeq" id="WP_121127820.1">
    <property type="nucleotide sequence ID" value="NZ_JBHUFK010000020.1"/>
</dbReference>
<dbReference type="OrthoDB" id="9800626at2"/>
<keyword evidence="9" id="KW-1185">Reference proteome</keyword>
<dbReference type="InterPro" id="IPR055431">
    <property type="entry name" value="RsgI_M"/>
</dbReference>
<feature type="transmembrane region" description="Helical" evidence="6">
    <location>
        <begin position="61"/>
        <end position="81"/>
    </location>
</feature>
<organism evidence="8 9">
    <name type="scientific">Oceanobacillus bengalensis</name>
    <dbReference type="NCBI Taxonomy" id="1435466"/>
    <lineage>
        <taxon>Bacteria</taxon>
        <taxon>Bacillati</taxon>
        <taxon>Bacillota</taxon>
        <taxon>Bacilli</taxon>
        <taxon>Bacillales</taxon>
        <taxon>Bacillaceae</taxon>
        <taxon>Oceanobacillus</taxon>
    </lineage>
</organism>
<reference evidence="8 9" key="1">
    <citation type="journal article" date="2015" name="Antonie Van Leeuwenhoek">
        <title>Oceanobacillus bengalensis sp. nov., a bacterium isolated from seawater of the Bay of Bengal.</title>
        <authorList>
            <person name="Yongchang O."/>
            <person name="Xiang W."/>
            <person name="Wang G."/>
        </authorList>
    </citation>
    <scope>NUCLEOTIDE SEQUENCE [LARGE SCALE GENOMIC DNA]</scope>
    <source>
        <strain evidence="8 9">MCCC 1K00260</strain>
    </source>
</reference>
<comment type="caution">
    <text evidence="8">The sequence shown here is derived from an EMBL/GenBank/DDBJ whole genome shotgun (WGS) entry which is preliminary data.</text>
</comment>
<evidence type="ECO:0000256" key="5">
    <source>
        <dbReference type="ARBA" id="ARBA00023136"/>
    </source>
</evidence>